<proteinExistence type="predicted"/>
<dbReference type="KEGG" id="aacx:DEACI_1554"/>
<evidence type="ECO:0000313" key="2">
    <source>
        <dbReference type="EMBL" id="CAA7600901.1"/>
    </source>
</evidence>
<dbReference type="AlphaFoldDB" id="A0A8S0WXD9"/>
<name>A0A8S0WXD9_9FIRM</name>
<dbReference type="Proteomes" id="UP000836597">
    <property type="component" value="Chromosome"/>
</dbReference>
<dbReference type="EMBL" id="CDGJ01000104">
    <property type="protein sequence ID" value="CEJ08942.1"/>
    <property type="molecule type" value="Genomic_DNA"/>
</dbReference>
<organism evidence="2">
    <name type="scientific">Acididesulfobacillus acetoxydans</name>
    <dbReference type="NCBI Taxonomy" id="1561005"/>
    <lineage>
        <taxon>Bacteria</taxon>
        <taxon>Bacillati</taxon>
        <taxon>Bacillota</taxon>
        <taxon>Clostridia</taxon>
        <taxon>Eubacteriales</taxon>
        <taxon>Peptococcaceae</taxon>
        <taxon>Acididesulfobacillus</taxon>
    </lineage>
</organism>
<evidence type="ECO:0000256" key="1">
    <source>
        <dbReference type="SAM" id="MobiDB-lite"/>
    </source>
</evidence>
<dbReference type="EMBL" id="LR746496">
    <property type="protein sequence ID" value="CAA7600901.1"/>
    <property type="molecule type" value="Genomic_DNA"/>
</dbReference>
<accession>A0A8S0WXD9</accession>
<reference evidence="3" key="1">
    <citation type="submission" date="2014-11" db="EMBL/GenBank/DDBJ databases">
        <authorList>
            <person name="Hornung B.V."/>
        </authorList>
    </citation>
    <scope>NUCLEOTIDE SEQUENCE</scope>
    <source>
        <strain evidence="3">INE</strain>
    </source>
</reference>
<keyword evidence="4" id="KW-1185">Reference proteome</keyword>
<evidence type="ECO:0000313" key="3">
    <source>
        <dbReference type="EMBL" id="CEJ08942.1"/>
    </source>
</evidence>
<dbReference type="Proteomes" id="UP001071230">
    <property type="component" value="Unassembled WGS sequence"/>
</dbReference>
<sequence length="105" mass="11541">MEQLAPAGVVKLPAKQSRQTYRAARLRAEPLPEAEIVASLRELWPLTVEPVPPQEAAMVTHHAVDYQRAFGAHKRCWANRPQGHAGSAKPDCDRTGTGAPQGRWP</sequence>
<feature type="region of interest" description="Disordered" evidence="1">
    <location>
        <begin position="79"/>
        <end position="105"/>
    </location>
</feature>
<reference evidence="2" key="2">
    <citation type="submission" date="2020-01" db="EMBL/GenBank/DDBJ databases">
        <authorList>
            <person name="Hornung B."/>
        </authorList>
    </citation>
    <scope>NUCLEOTIDE SEQUENCE</scope>
    <source>
        <strain evidence="2">PacBioINE</strain>
    </source>
</reference>
<gene>
    <name evidence="2" type="ORF">DEACI_1554</name>
    <name evidence="3" type="ORF">DEACI_3424</name>
</gene>
<protein>
    <submittedName>
        <fullName evidence="2">Uncharacterized protein</fullName>
    </submittedName>
</protein>
<evidence type="ECO:0000313" key="4">
    <source>
        <dbReference type="Proteomes" id="UP001071230"/>
    </source>
</evidence>